<evidence type="ECO:0000256" key="8">
    <source>
        <dbReference type="ARBA" id="ARBA00022692"/>
    </source>
</evidence>
<dbReference type="Gene3D" id="3.30.565.10">
    <property type="entry name" value="Histidine kinase-like ATPase, C-terminal domain"/>
    <property type="match status" value="1"/>
</dbReference>
<evidence type="ECO:0000256" key="10">
    <source>
        <dbReference type="ARBA" id="ARBA00022777"/>
    </source>
</evidence>
<dbReference type="Gene3D" id="6.10.340.10">
    <property type="match status" value="1"/>
</dbReference>
<dbReference type="InterPro" id="IPR004358">
    <property type="entry name" value="Sig_transdc_His_kin-like_C"/>
</dbReference>
<evidence type="ECO:0000259" key="17">
    <source>
        <dbReference type="PROSITE" id="PS50885"/>
    </source>
</evidence>
<dbReference type="PANTHER" id="PTHR45528:SF8">
    <property type="entry name" value="HISTIDINE KINASE"/>
    <property type="match status" value="1"/>
</dbReference>
<dbReference type="AlphaFoldDB" id="A0A1I1NA60"/>
<keyword evidence="5" id="KW-1003">Cell membrane</keyword>
<gene>
    <name evidence="18" type="ORF">SAMN05421842_11463</name>
</gene>
<dbReference type="InterPro" id="IPR003661">
    <property type="entry name" value="HisK_dim/P_dom"/>
</dbReference>
<keyword evidence="19" id="KW-1185">Reference proteome</keyword>
<dbReference type="GO" id="GO:0005886">
    <property type="term" value="C:plasma membrane"/>
    <property type="evidence" value="ECO:0007669"/>
    <property type="project" value="UniProtKB-SubCell"/>
</dbReference>
<dbReference type="FunFam" id="1.10.287.130:FF:000008">
    <property type="entry name" value="Two-component sensor histidine kinase"/>
    <property type="match status" value="1"/>
</dbReference>
<keyword evidence="14 15" id="KW-0472">Membrane</keyword>
<dbReference type="PANTHER" id="PTHR45528">
    <property type="entry name" value="SENSOR HISTIDINE KINASE CPXA"/>
    <property type="match status" value="1"/>
</dbReference>
<dbReference type="SMART" id="SM00388">
    <property type="entry name" value="HisKA"/>
    <property type="match status" value="1"/>
</dbReference>
<feature type="domain" description="HAMP" evidence="17">
    <location>
        <begin position="223"/>
        <end position="275"/>
    </location>
</feature>
<dbReference type="CDD" id="cd00075">
    <property type="entry name" value="HATPase"/>
    <property type="match status" value="1"/>
</dbReference>
<dbReference type="Proteomes" id="UP000199263">
    <property type="component" value="Unassembled WGS sequence"/>
</dbReference>
<dbReference type="EMBL" id="FOMG01000014">
    <property type="protein sequence ID" value="SFC94487.1"/>
    <property type="molecule type" value="Genomic_DNA"/>
</dbReference>
<dbReference type="CDD" id="cd06225">
    <property type="entry name" value="HAMP"/>
    <property type="match status" value="1"/>
</dbReference>
<evidence type="ECO:0000256" key="13">
    <source>
        <dbReference type="ARBA" id="ARBA00023012"/>
    </source>
</evidence>
<dbReference type="GO" id="GO:0005524">
    <property type="term" value="F:ATP binding"/>
    <property type="evidence" value="ECO:0007669"/>
    <property type="project" value="UniProtKB-KW"/>
</dbReference>
<evidence type="ECO:0000256" key="5">
    <source>
        <dbReference type="ARBA" id="ARBA00022475"/>
    </source>
</evidence>
<evidence type="ECO:0000256" key="4">
    <source>
        <dbReference type="ARBA" id="ARBA00012438"/>
    </source>
</evidence>
<evidence type="ECO:0000256" key="15">
    <source>
        <dbReference type="SAM" id="Phobius"/>
    </source>
</evidence>
<dbReference type="PROSITE" id="PS50885">
    <property type="entry name" value="HAMP"/>
    <property type="match status" value="1"/>
</dbReference>
<dbReference type="InterPro" id="IPR036890">
    <property type="entry name" value="HATPase_C_sf"/>
</dbReference>
<feature type="transmembrane region" description="Helical" evidence="15">
    <location>
        <begin position="44"/>
        <end position="63"/>
    </location>
</feature>
<protein>
    <recommendedName>
        <fullName evidence="4">histidine kinase</fullName>
        <ecNumber evidence="4">2.7.13.3</ecNumber>
    </recommendedName>
</protein>
<dbReference type="CDD" id="cd00082">
    <property type="entry name" value="HisKA"/>
    <property type="match status" value="1"/>
</dbReference>
<dbReference type="Pfam" id="PF00512">
    <property type="entry name" value="HisKA"/>
    <property type="match status" value="1"/>
</dbReference>
<dbReference type="GO" id="GO:0000155">
    <property type="term" value="F:phosphorelay sensor kinase activity"/>
    <property type="evidence" value="ECO:0007669"/>
    <property type="project" value="InterPro"/>
</dbReference>
<comment type="catalytic activity">
    <reaction evidence="1">
        <text>ATP + protein L-histidine = ADP + protein N-phospho-L-histidine.</text>
        <dbReference type="EC" id="2.7.13.3"/>
    </reaction>
</comment>
<keyword evidence="8 15" id="KW-0812">Transmembrane</keyword>
<dbReference type="SUPFAM" id="SSF47384">
    <property type="entry name" value="Homodimeric domain of signal transducing histidine kinase"/>
    <property type="match status" value="1"/>
</dbReference>
<dbReference type="SMART" id="SM00387">
    <property type="entry name" value="HATPase_c"/>
    <property type="match status" value="1"/>
</dbReference>
<keyword evidence="12 15" id="KW-1133">Transmembrane helix</keyword>
<evidence type="ECO:0000256" key="3">
    <source>
        <dbReference type="ARBA" id="ARBA00004236"/>
    </source>
</evidence>
<keyword evidence="7" id="KW-0808">Transferase</keyword>
<dbReference type="PROSITE" id="PS50109">
    <property type="entry name" value="HIS_KIN"/>
    <property type="match status" value="1"/>
</dbReference>
<keyword evidence="10" id="KW-0418">Kinase</keyword>
<evidence type="ECO:0000256" key="6">
    <source>
        <dbReference type="ARBA" id="ARBA00022553"/>
    </source>
</evidence>
<dbReference type="RefSeq" id="WP_090091550.1">
    <property type="nucleotide sequence ID" value="NZ_FOMG01000014.1"/>
</dbReference>
<evidence type="ECO:0000256" key="1">
    <source>
        <dbReference type="ARBA" id="ARBA00000085"/>
    </source>
</evidence>
<dbReference type="STRING" id="119641.SAMN05421842_11463"/>
<dbReference type="OrthoDB" id="9792991at2"/>
<keyword evidence="11" id="KW-0067">ATP-binding</keyword>
<dbReference type="EC" id="2.7.13.3" evidence="4"/>
<keyword evidence="9" id="KW-0547">Nucleotide-binding</keyword>
<evidence type="ECO:0000256" key="14">
    <source>
        <dbReference type="ARBA" id="ARBA00023136"/>
    </source>
</evidence>
<sequence>MKNNNIHQKFYDKFHSKLINSKHFSLTKKLLIKARSKIEKSIRFELMMVIGICFLVSFLFYNFTNNLLKREYNNPEIIYNYNSIEEEANNLAITLESNKNLTLDNKKDIENILNYQGQQNSKVYITDLDGKVIIKNSNVVEENIDIYNALKNAITSKEYNQENSVKEKVYIMPLKIQAERVYLIYSKIPEARITYNTVHVSNSFLALLLTFIVFIVIFVIITNKKMKYLDEIAIGLKIIASGNLNHRIHEKGRDEVRNIAYNINNMAKEIGEKIHSERMAEKTKADLITNVSHDLRTPLTSVMGYIGLVNEERYKDKEEMKEYLNIAFNKAEKLKLLIEDLFEYTKLNNDGIKLSKEQVNLSEFLSQLIEEVSPLLDENSLTVHKKFESDKIYVCIDTTKMLRVFENLITNAIKYSDKPGEIVIGVYEKDNYATVVCRNKGNNIPKEKLDKLFDRFYRVDESRNANTGGSGLGLAISKNIVKLHEGKIWAESIQGNISFYVELKQI</sequence>
<evidence type="ECO:0000256" key="2">
    <source>
        <dbReference type="ARBA" id="ARBA00004141"/>
    </source>
</evidence>
<dbReference type="Gene3D" id="1.10.287.130">
    <property type="match status" value="1"/>
</dbReference>
<evidence type="ECO:0000259" key="16">
    <source>
        <dbReference type="PROSITE" id="PS50109"/>
    </source>
</evidence>
<dbReference type="InterPro" id="IPR003594">
    <property type="entry name" value="HATPase_dom"/>
</dbReference>
<keyword evidence="13" id="KW-0902">Two-component regulatory system</keyword>
<dbReference type="FunFam" id="3.30.565.10:FF:000006">
    <property type="entry name" value="Sensor histidine kinase WalK"/>
    <property type="match status" value="1"/>
</dbReference>
<organism evidence="18 19">
    <name type="scientific">Clostridium uliginosum</name>
    <dbReference type="NCBI Taxonomy" id="119641"/>
    <lineage>
        <taxon>Bacteria</taxon>
        <taxon>Bacillati</taxon>
        <taxon>Bacillota</taxon>
        <taxon>Clostridia</taxon>
        <taxon>Eubacteriales</taxon>
        <taxon>Clostridiaceae</taxon>
        <taxon>Clostridium</taxon>
    </lineage>
</organism>
<feature type="domain" description="Histidine kinase" evidence="16">
    <location>
        <begin position="290"/>
        <end position="506"/>
    </location>
</feature>
<dbReference type="InterPro" id="IPR050398">
    <property type="entry name" value="HssS/ArlS-like"/>
</dbReference>
<dbReference type="PRINTS" id="PR00344">
    <property type="entry name" value="BCTRLSENSOR"/>
</dbReference>
<evidence type="ECO:0000256" key="11">
    <source>
        <dbReference type="ARBA" id="ARBA00022840"/>
    </source>
</evidence>
<reference evidence="18 19" key="1">
    <citation type="submission" date="2016-10" db="EMBL/GenBank/DDBJ databases">
        <authorList>
            <person name="de Groot N.N."/>
        </authorList>
    </citation>
    <scope>NUCLEOTIDE SEQUENCE [LARGE SCALE GENOMIC DNA]</scope>
    <source>
        <strain evidence="18 19">DSM 12992</strain>
    </source>
</reference>
<accession>A0A1I1NA60</accession>
<evidence type="ECO:0000313" key="18">
    <source>
        <dbReference type="EMBL" id="SFC94487.1"/>
    </source>
</evidence>
<evidence type="ECO:0000256" key="12">
    <source>
        <dbReference type="ARBA" id="ARBA00022989"/>
    </source>
</evidence>
<comment type="subcellular location">
    <subcellularLocation>
        <location evidence="3">Cell membrane</location>
    </subcellularLocation>
    <subcellularLocation>
        <location evidence="2">Membrane</location>
        <topology evidence="2">Multi-pass membrane protein</topology>
    </subcellularLocation>
</comment>
<dbReference type="Pfam" id="PF00672">
    <property type="entry name" value="HAMP"/>
    <property type="match status" value="1"/>
</dbReference>
<evidence type="ECO:0000313" key="19">
    <source>
        <dbReference type="Proteomes" id="UP000199263"/>
    </source>
</evidence>
<evidence type="ECO:0000256" key="9">
    <source>
        <dbReference type="ARBA" id="ARBA00022741"/>
    </source>
</evidence>
<dbReference type="InterPro" id="IPR003660">
    <property type="entry name" value="HAMP_dom"/>
</dbReference>
<name>A0A1I1NA60_9CLOT</name>
<dbReference type="Pfam" id="PF02518">
    <property type="entry name" value="HATPase_c"/>
    <property type="match status" value="1"/>
</dbReference>
<dbReference type="InterPro" id="IPR005467">
    <property type="entry name" value="His_kinase_dom"/>
</dbReference>
<feature type="transmembrane region" description="Helical" evidence="15">
    <location>
        <begin position="204"/>
        <end position="221"/>
    </location>
</feature>
<dbReference type="SUPFAM" id="SSF55874">
    <property type="entry name" value="ATPase domain of HSP90 chaperone/DNA topoisomerase II/histidine kinase"/>
    <property type="match status" value="1"/>
</dbReference>
<proteinExistence type="predicted"/>
<keyword evidence="6" id="KW-0597">Phosphoprotein</keyword>
<dbReference type="InterPro" id="IPR036097">
    <property type="entry name" value="HisK_dim/P_sf"/>
</dbReference>
<evidence type="ECO:0000256" key="7">
    <source>
        <dbReference type="ARBA" id="ARBA00022679"/>
    </source>
</evidence>